<dbReference type="OrthoDB" id="9794725at2"/>
<proteinExistence type="predicted"/>
<evidence type="ECO:0000313" key="3">
    <source>
        <dbReference type="Proteomes" id="UP000032049"/>
    </source>
</evidence>
<dbReference type="RefSeq" id="WP_041879557.1">
    <property type="nucleotide sequence ID" value="NZ_CP157278.1"/>
</dbReference>
<name>A0A0D0F8G5_9SPHI</name>
<dbReference type="InterPro" id="IPR051532">
    <property type="entry name" value="Ester_Hydrolysis_Enzymes"/>
</dbReference>
<organism evidence="2 3">
    <name type="scientific">Pedobacter lusitanus</name>
    <dbReference type="NCBI Taxonomy" id="1503925"/>
    <lineage>
        <taxon>Bacteria</taxon>
        <taxon>Pseudomonadati</taxon>
        <taxon>Bacteroidota</taxon>
        <taxon>Sphingobacteriia</taxon>
        <taxon>Sphingobacteriales</taxon>
        <taxon>Sphingobacteriaceae</taxon>
        <taxon>Pedobacter</taxon>
    </lineage>
</organism>
<keyword evidence="3" id="KW-1185">Reference proteome</keyword>
<dbReference type="GO" id="GO:0016788">
    <property type="term" value="F:hydrolase activity, acting on ester bonds"/>
    <property type="evidence" value="ECO:0007669"/>
    <property type="project" value="UniProtKB-ARBA"/>
</dbReference>
<dbReference type="InterPro" id="IPR013830">
    <property type="entry name" value="SGNH_hydro"/>
</dbReference>
<evidence type="ECO:0000313" key="2">
    <source>
        <dbReference type="EMBL" id="KIO77978.1"/>
    </source>
</evidence>
<sequence>MKRLTRAMVFLAAGCLLITFMAMKTKSKKIIFFGDSITQMGAKPGGYVDLVKKTLGPDAYEVIGAGIGGNKVYDLYLRLEDDVLNKKPDLVVIYIGVNDVWHKQTSHTGTDLDKFVKFYQAMINKIQANGSKIVVCTPAVIGEKKNGANEMDTELDKFSAAIRELATKNKLPLCDLRKLFTDYDLQNNPEDLSKGILTTDGVHLNEKGNKTLAETLLPFVK</sequence>
<dbReference type="Pfam" id="PF13472">
    <property type="entry name" value="Lipase_GDSL_2"/>
    <property type="match status" value="1"/>
</dbReference>
<dbReference type="Gene3D" id="3.40.50.1110">
    <property type="entry name" value="SGNH hydrolase"/>
    <property type="match status" value="1"/>
</dbReference>
<dbReference type="STRING" id="1503925.TH53_05960"/>
<protein>
    <submittedName>
        <fullName evidence="2">G-D-S-L family lipolytic protein</fullName>
    </submittedName>
</protein>
<evidence type="ECO:0000259" key="1">
    <source>
        <dbReference type="Pfam" id="PF13472"/>
    </source>
</evidence>
<comment type="caution">
    <text evidence="2">The sequence shown here is derived from an EMBL/GenBank/DDBJ whole genome shotgun (WGS) entry which is preliminary data.</text>
</comment>
<accession>A0A0D0F8G5</accession>
<dbReference type="InterPro" id="IPR036514">
    <property type="entry name" value="SGNH_hydro_sf"/>
</dbReference>
<dbReference type="EMBL" id="JXRA01000025">
    <property type="protein sequence ID" value="KIO77978.1"/>
    <property type="molecule type" value="Genomic_DNA"/>
</dbReference>
<feature type="domain" description="SGNH hydrolase-type esterase" evidence="1">
    <location>
        <begin position="32"/>
        <end position="210"/>
    </location>
</feature>
<reference evidence="2 3" key="1">
    <citation type="submission" date="2015-01" db="EMBL/GenBank/DDBJ databases">
        <title>Draft genome sequence of Pedobacter sp. NL19 isolated from sludge of an effluent treatment pond in an abandoned uranium mine.</title>
        <authorList>
            <person name="Santos T."/>
            <person name="Caetano T."/>
            <person name="Covas C."/>
            <person name="Cruz A."/>
            <person name="Mendo S."/>
        </authorList>
    </citation>
    <scope>NUCLEOTIDE SEQUENCE [LARGE SCALE GENOMIC DNA]</scope>
    <source>
        <strain evidence="2 3">NL19</strain>
    </source>
</reference>
<gene>
    <name evidence="2" type="ORF">TH53_05960</name>
</gene>
<dbReference type="PANTHER" id="PTHR30383">
    <property type="entry name" value="THIOESTERASE 1/PROTEASE 1/LYSOPHOSPHOLIPASE L1"/>
    <property type="match status" value="1"/>
</dbReference>
<dbReference type="Proteomes" id="UP000032049">
    <property type="component" value="Unassembled WGS sequence"/>
</dbReference>
<dbReference type="SUPFAM" id="SSF52266">
    <property type="entry name" value="SGNH hydrolase"/>
    <property type="match status" value="1"/>
</dbReference>
<dbReference type="AlphaFoldDB" id="A0A0D0F8G5"/>